<dbReference type="GO" id="GO:0004619">
    <property type="term" value="F:phosphoglycerate mutase activity"/>
    <property type="evidence" value="ECO:0007669"/>
    <property type="project" value="UniProtKB-UniRule"/>
</dbReference>
<evidence type="ECO:0000256" key="12">
    <source>
        <dbReference type="PIRSR" id="PIRSR001492-2"/>
    </source>
</evidence>
<dbReference type="AlphaFoldDB" id="A0A1M6QNW1"/>
<feature type="binding site" evidence="10 12">
    <location>
        <position position="186"/>
    </location>
    <ligand>
        <name>substrate</name>
    </ligand>
</feature>
<dbReference type="InterPro" id="IPR011258">
    <property type="entry name" value="BPG-indep_PGM_N"/>
</dbReference>
<dbReference type="RefSeq" id="WP_072908140.1">
    <property type="nucleotide sequence ID" value="NZ_FRAI01000022.1"/>
</dbReference>
<dbReference type="PIRSF" id="PIRSF001492">
    <property type="entry name" value="IPGAM"/>
    <property type="match status" value="1"/>
</dbReference>
<keyword evidence="5 10" id="KW-0479">Metal-binding</keyword>
<evidence type="ECO:0000259" key="15">
    <source>
        <dbReference type="Pfam" id="PF06415"/>
    </source>
</evidence>
<evidence type="ECO:0000256" key="8">
    <source>
        <dbReference type="ARBA" id="ARBA00023235"/>
    </source>
</evidence>
<name>A0A1M6QNW1_9FIRM</name>
<evidence type="ECO:0000256" key="7">
    <source>
        <dbReference type="ARBA" id="ARBA00023211"/>
    </source>
</evidence>
<dbReference type="HAMAP" id="MF_01038">
    <property type="entry name" value="GpmI"/>
    <property type="match status" value="1"/>
</dbReference>
<dbReference type="Proteomes" id="UP000243547">
    <property type="component" value="Unassembled WGS sequence"/>
</dbReference>
<dbReference type="Pfam" id="PF06415">
    <property type="entry name" value="iPGM_N"/>
    <property type="match status" value="1"/>
</dbReference>
<keyword evidence="6 10" id="KW-0324">Glycolysis</keyword>
<evidence type="ECO:0000256" key="11">
    <source>
        <dbReference type="PIRSR" id="PIRSR001492-1"/>
    </source>
</evidence>
<evidence type="ECO:0000313" key="16">
    <source>
        <dbReference type="EMBL" id="SHK21979.1"/>
    </source>
</evidence>
<dbReference type="PANTHER" id="PTHR31637">
    <property type="entry name" value="2,3-BISPHOSPHOGLYCERATE-INDEPENDENT PHOSPHOGLYCERATE MUTASE"/>
    <property type="match status" value="1"/>
</dbReference>
<evidence type="ECO:0000256" key="6">
    <source>
        <dbReference type="ARBA" id="ARBA00023152"/>
    </source>
</evidence>
<dbReference type="CDD" id="cd16010">
    <property type="entry name" value="iPGM"/>
    <property type="match status" value="1"/>
</dbReference>
<gene>
    <name evidence="10" type="primary">gpmI</name>
    <name evidence="16" type="ORF">SAMN02745227_01819</name>
</gene>
<feature type="binding site" evidence="10 13">
    <location>
        <position position="397"/>
    </location>
    <ligand>
        <name>Mn(2+)</name>
        <dbReference type="ChEBI" id="CHEBI:29035"/>
        <label>1</label>
    </ligand>
</feature>
<keyword evidence="17" id="KW-1185">Reference proteome</keyword>
<accession>A0A1M6QNW1</accession>
<evidence type="ECO:0000256" key="4">
    <source>
        <dbReference type="ARBA" id="ARBA00012026"/>
    </source>
</evidence>
<evidence type="ECO:0000256" key="5">
    <source>
        <dbReference type="ARBA" id="ARBA00022723"/>
    </source>
</evidence>
<comment type="similarity">
    <text evidence="3 10">Belongs to the BPG-independent phosphoglycerate mutase family.</text>
</comment>
<protein>
    <recommendedName>
        <fullName evidence="9 10">2,3-bisphosphoglycerate-independent phosphoglycerate mutase</fullName>
        <shortName evidence="10">BPG-independent PGAM</shortName>
        <shortName evidence="10">Phosphoglyceromutase</shortName>
        <shortName evidence="10">iPGM</shortName>
        <ecNumber evidence="4 10">5.4.2.12</ecNumber>
    </recommendedName>
</protein>
<dbReference type="PANTHER" id="PTHR31637:SF0">
    <property type="entry name" value="2,3-BISPHOSPHOGLYCERATE-INDEPENDENT PHOSPHOGLYCERATE MUTASE"/>
    <property type="match status" value="1"/>
</dbReference>
<dbReference type="FunFam" id="3.40.1450.10:FF:000001">
    <property type="entry name" value="2,3-bisphosphoglycerate-independent phosphoglycerate mutase"/>
    <property type="match status" value="1"/>
</dbReference>
<keyword evidence="7 10" id="KW-0464">Manganese</keyword>
<feature type="binding site" evidence="10 13">
    <location>
        <position position="13"/>
    </location>
    <ligand>
        <name>Mn(2+)</name>
        <dbReference type="ChEBI" id="CHEBI:29035"/>
        <label>2</label>
    </ligand>
</feature>
<feature type="binding site" evidence="10 13">
    <location>
        <position position="457"/>
    </location>
    <ligand>
        <name>Mn(2+)</name>
        <dbReference type="ChEBI" id="CHEBI:29035"/>
        <label>1</label>
    </ligand>
</feature>
<dbReference type="GO" id="GO:0006096">
    <property type="term" value="P:glycolytic process"/>
    <property type="evidence" value="ECO:0007669"/>
    <property type="project" value="UniProtKB-UniRule"/>
</dbReference>
<comment type="subunit">
    <text evidence="10">Monomer.</text>
</comment>
<feature type="active site" description="Phosphoserine intermediate" evidence="10 11">
    <location>
        <position position="63"/>
    </location>
</feature>
<dbReference type="FunFam" id="3.40.720.10:FF:000001">
    <property type="entry name" value="2,3-bisphosphoglycerate-independent phosphoglycerate mutase"/>
    <property type="match status" value="1"/>
</dbReference>
<dbReference type="GO" id="GO:0043937">
    <property type="term" value="P:regulation of sporulation"/>
    <property type="evidence" value="ECO:0007669"/>
    <property type="project" value="UniProtKB-ARBA"/>
</dbReference>
<feature type="binding site" evidence="10 13">
    <location>
        <position position="63"/>
    </location>
    <ligand>
        <name>Mn(2+)</name>
        <dbReference type="ChEBI" id="CHEBI:29035"/>
        <label>2</label>
    </ligand>
</feature>
<reference evidence="17" key="1">
    <citation type="submission" date="2016-11" db="EMBL/GenBank/DDBJ databases">
        <authorList>
            <person name="Varghese N."/>
            <person name="Submissions S."/>
        </authorList>
    </citation>
    <scope>NUCLEOTIDE SEQUENCE [LARGE SCALE GENOMIC DNA]</scope>
    <source>
        <strain evidence="17">DSM 14826</strain>
    </source>
</reference>
<dbReference type="UniPathway" id="UPA00109">
    <property type="reaction ID" value="UER00186"/>
</dbReference>
<dbReference type="STRING" id="1120989.SAMN02745227_01819"/>
<evidence type="ECO:0000256" key="10">
    <source>
        <dbReference type="HAMAP-Rule" id="MF_01038"/>
    </source>
</evidence>
<comment type="cofactor">
    <cofactor evidence="10">
        <name>Mn(2+)</name>
        <dbReference type="ChEBI" id="CHEBI:29035"/>
    </cofactor>
    <text evidence="10">Binds 2 manganese ions per subunit.</text>
</comment>
<dbReference type="Pfam" id="PF01676">
    <property type="entry name" value="Metalloenzyme"/>
    <property type="match status" value="1"/>
</dbReference>
<feature type="binding site" evidence="10 12">
    <location>
        <position position="192"/>
    </location>
    <ligand>
        <name>substrate</name>
    </ligand>
</feature>
<dbReference type="GO" id="GO:0006007">
    <property type="term" value="P:glucose catabolic process"/>
    <property type="evidence" value="ECO:0007669"/>
    <property type="project" value="InterPro"/>
</dbReference>
<evidence type="ECO:0000256" key="1">
    <source>
        <dbReference type="ARBA" id="ARBA00000370"/>
    </source>
</evidence>
<dbReference type="Gene3D" id="3.40.720.10">
    <property type="entry name" value="Alkaline Phosphatase, subunit A"/>
    <property type="match status" value="1"/>
</dbReference>
<dbReference type="Gene3D" id="3.40.1450.10">
    <property type="entry name" value="BPG-independent phosphoglycerate mutase, domain B"/>
    <property type="match status" value="1"/>
</dbReference>
<dbReference type="GO" id="GO:0030145">
    <property type="term" value="F:manganese ion binding"/>
    <property type="evidence" value="ECO:0007669"/>
    <property type="project" value="UniProtKB-UniRule"/>
</dbReference>
<evidence type="ECO:0000256" key="9">
    <source>
        <dbReference type="ARBA" id="ARBA00071648"/>
    </source>
</evidence>
<comment type="pathway">
    <text evidence="2 10">Carbohydrate degradation; glycolysis; pyruvate from D-glyceraldehyde 3-phosphate: step 3/5.</text>
</comment>
<evidence type="ECO:0000256" key="13">
    <source>
        <dbReference type="PIRSR" id="PIRSR001492-3"/>
    </source>
</evidence>
<dbReference type="GO" id="GO:0005829">
    <property type="term" value="C:cytosol"/>
    <property type="evidence" value="ECO:0007669"/>
    <property type="project" value="TreeGrafter"/>
</dbReference>
<proteinExistence type="inferred from homology"/>
<comment type="catalytic activity">
    <reaction evidence="1 10">
        <text>(2R)-2-phosphoglycerate = (2R)-3-phosphoglycerate</text>
        <dbReference type="Rhea" id="RHEA:15901"/>
        <dbReference type="ChEBI" id="CHEBI:58272"/>
        <dbReference type="ChEBI" id="CHEBI:58289"/>
        <dbReference type="EC" id="5.4.2.12"/>
    </reaction>
</comment>
<dbReference type="OrthoDB" id="9800863at2"/>
<dbReference type="EMBL" id="FRAI01000022">
    <property type="protein sequence ID" value="SHK21979.1"/>
    <property type="molecule type" value="Genomic_DNA"/>
</dbReference>
<dbReference type="InterPro" id="IPR006124">
    <property type="entry name" value="Metalloenzyme"/>
</dbReference>
<feature type="binding site" evidence="10 13">
    <location>
        <position position="439"/>
    </location>
    <ligand>
        <name>Mn(2+)</name>
        <dbReference type="ChEBI" id="CHEBI:29035"/>
        <label>2</label>
    </ligand>
</feature>
<organism evidence="16 17">
    <name type="scientific">Anaerobranca californiensis DSM 14826</name>
    <dbReference type="NCBI Taxonomy" id="1120989"/>
    <lineage>
        <taxon>Bacteria</taxon>
        <taxon>Bacillati</taxon>
        <taxon>Bacillota</taxon>
        <taxon>Clostridia</taxon>
        <taxon>Eubacteriales</taxon>
        <taxon>Proteinivoracaceae</taxon>
        <taxon>Anaerobranca</taxon>
    </lineage>
</organism>
<feature type="binding site" evidence="10 13">
    <location>
        <position position="401"/>
    </location>
    <ligand>
        <name>Mn(2+)</name>
        <dbReference type="ChEBI" id="CHEBI:29035"/>
        <label>1</label>
    </ligand>
</feature>
<dbReference type="EC" id="5.4.2.12" evidence="4 10"/>
<dbReference type="SUPFAM" id="SSF64158">
    <property type="entry name" value="2,3-Bisphosphoglycerate-independent phosphoglycerate mutase, substrate-binding domain"/>
    <property type="match status" value="1"/>
</dbReference>
<feature type="domain" description="BPG-independent PGAM N-terminal" evidence="15">
    <location>
        <begin position="83"/>
        <end position="294"/>
    </location>
</feature>
<dbReference type="InterPro" id="IPR005995">
    <property type="entry name" value="Pgm_bpd_ind"/>
</dbReference>
<feature type="binding site" evidence="10 12">
    <location>
        <position position="330"/>
    </location>
    <ligand>
        <name>substrate</name>
    </ligand>
</feature>
<evidence type="ECO:0000259" key="14">
    <source>
        <dbReference type="Pfam" id="PF01676"/>
    </source>
</evidence>
<evidence type="ECO:0000313" key="17">
    <source>
        <dbReference type="Proteomes" id="UP000243547"/>
    </source>
</evidence>
<feature type="binding site" evidence="10 12">
    <location>
        <begin position="154"/>
        <end position="155"/>
    </location>
    <ligand>
        <name>substrate</name>
    </ligand>
</feature>
<dbReference type="SUPFAM" id="SSF53649">
    <property type="entry name" value="Alkaline phosphatase-like"/>
    <property type="match status" value="1"/>
</dbReference>
<feature type="binding site" evidence="10 13">
    <location>
        <position position="438"/>
    </location>
    <ligand>
        <name>Mn(2+)</name>
        <dbReference type="ChEBI" id="CHEBI:29035"/>
        <label>2</label>
    </ligand>
</feature>
<dbReference type="InterPro" id="IPR017850">
    <property type="entry name" value="Alkaline_phosphatase_core_sf"/>
</dbReference>
<comment type="function">
    <text evidence="10">Catalyzes the interconversion of 2-phosphoglycerate and 3-phosphoglycerate.</text>
</comment>
<feature type="binding site" evidence="10 12">
    <location>
        <begin position="257"/>
        <end position="260"/>
    </location>
    <ligand>
        <name>substrate</name>
    </ligand>
</feature>
<dbReference type="NCBIfam" id="TIGR01307">
    <property type="entry name" value="pgm_bpd_ind"/>
    <property type="match status" value="1"/>
</dbReference>
<feature type="domain" description="Metalloenzyme" evidence="14">
    <location>
        <begin position="5"/>
        <end position="494"/>
    </location>
</feature>
<evidence type="ECO:0000256" key="2">
    <source>
        <dbReference type="ARBA" id="ARBA00004798"/>
    </source>
</evidence>
<keyword evidence="8 10" id="KW-0413">Isomerase</keyword>
<feature type="binding site" evidence="10 12">
    <location>
        <position position="124"/>
    </location>
    <ligand>
        <name>substrate</name>
    </ligand>
</feature>
<evidence type="ECO:0000256" key="3">
    <source>
        <dbReference type="ARBA" id="ARBA00008819"/>
    </source>
</evidence>
<dbReference type="InterPro" id="IPR036646">
    <property type="entry name" value="PGAM_B_sf"/>
</dbReference>
<sequence length="504" mass="55725">MNVPKPVVLMILDGWAINNEEQGNAIRQANTPFYNKFKGEYPNTVLAASGLSVGLPEGQMGNSEVGHLNIGAGRVVYQELTRITKSIEDGDFYQNPELNASIENCLQHNTPLHLMGLLSDGGVHSYINHLFALVELAKNKGVKEVYIHGILDGRDVPPKSAKTYVKQLEEKLQEIGLGKIATISGRYYSMDRDKRWERTKLAYDLYVKGEGLKATTALEAIESAYDRDETDEFVKPTFIEGGSTIGDNHSVIFFNFRPDRARQITWAFVDPNFTGFERNPYPKVHYTCFTQYDEALDVPVAFKPQSITNTLGEVLAKNGKKQLRIAETEKYAHVTFFFNGGVEVANENEERILIPSPKVATYDLAPEMSAYGVTDRVLEEIEKGEHDFILVNYANPDMVGHTGVMEAAIKACEVVDECMSKVIPKVLEKGGVVLLTSDHGNADQMVDPTTGKPHTAHTSNPVPFILAGVGNVQLKEGALCDIAPTVLKIMGIEKPVEMTGKPLY</sequence>